<dbReference type="EMBL" id="CAJPWZ010001657">
    <property type="protein sequence ID" value="CAG2220350.1"/>
    <property type="molecule type" value="Genomic_DNA"/>
</dbReference>
<evidence type="ECO:0000313" key="10">
    <source>
        <dbReference type="EMBL" id="CAG2220350.1"/>
    </source>
</evidence>
<dbReference type="PANTHER" id="PTHR14647">
    <property type="entry name" value="GALACTOSE-3-O-SULFOTRANSFERASE"/>
    <property type="match status" value="1"/>
</dbReference>
<keyword evidence="4" id="KW-0812">Transmembrane</keyword>
<evidence type="ECO:0000256" key="5">
    <source>
        <dbReference type="ARBA" id="ARBA00022968"/>
    </source>
</evidence>
<comment type="similarity">
    <text evidence="2">Belongs to the galactose-3-O-sulfotransferase family.</text>
</comment>
<evidence type="ECO:0000256" key="8">
    <source>
        <dbReference type="ARBA" id="ARBA00023136"/>
    </source>
</evidence>
<dbReference type="InterPro" id="IPR027417">
    <property type="entry name" value="P-loop_NTPase"/>
</dbReference>
<dbReference type="Proteomes" id="UP000683360">
    <property type="component" value="Unassembled WGS sequence"/>
</dbReference>
<dbReference type="AlphaFoldDB" id="A0A8S3SJF7"/>
<keyword evidence="8" id="KW-0472">Membrane</keyword>
<keyword evidence="3 10" id="KW-0808">Transferase</keyword>
<evidence type="ECO:0000256" key="4">
    <source>
        <dbReference type="ARBA" id="ARBA00022692"/>
    </source>
</evidence>
<evidence type="ECO:0000256" key="3">
    <source>
        <dbReference type="ARBA" id="ARBA00022679"/>
    </source>
</evidence>
<gene>
    <name evidence="10" type="ORF">MEDL_33835</name>
</gene>
<dbReference type="EC" id="2.8.2.11" evidence="10"/>
<evidence type="ECO:0000256" key="9">
    <source>
        <dbReference type="ARBA" id="ARBA00023180"/>
    </source>
</evidence>
<dbReference type="Gene3D" id="3.40.50.300">
    <property type="entry name" value="P-loop containing nucleotide triphosphate hydrolases"/>
    <property type="match status" value="1"/>
</dbReference>
<keyword evidence="5" id="KW-0735">Signal-anchor</keyword>
<accession>A0A8S3SJF7</accession>
<evidence type="ECO:0000313" key="11">
    <source>
        <dbReference type="Proteomes" id="UP000683360"/>
    </source>
</evidence>
<keyword evidence="7" id="KW-0333">Golgi apparatus</keyword>
<keyword evidence="9" id="KW-0325">Glycoprotein</keyword>
<proteinExistence type="inferred from homology"/>
<dbReference type="PANTHER" id="PTHR14647:SF87">
    <property type="entry name" value="PUTATIVE-RELATED"/>
    <property type="match status" value="1"/>
</dbReference>
<dbReference type="GO" id="GO:0000139">
    <property type="term" value="C:Golgi membrane"/>
    <property type="evidence" value="ECO:0007669"/>
    <property type="project" value="UniProtKB-SubCell"/>
</dbReference>
<evidence type="ECO:0000256" key="2">
    <source>
        <dbReference type="ARBA" id="ARBA00008124"/>
    </source>
</evidence>
<name>A0A8S3SJF7_MYTED</name>
<organism evidence="10 11">
    <name type="scientific">Mytilus edulis</name>
    <name type="common">Blue mussel</name>
    <dbReference type="NCBI Taxonomy" id="6550"/>
    <lineage>
        <taxon>Eukaryota</taxon>
        <taxon>Metazoa</taxon>
        <taxon>Spiralia</taxon>
        <taxon>Lophotrochozoa</taxon>
        <taxon>Mollusca</taxon>
        <taxon>Bivalvia</taxon>
        <taxon>Autobranchia</taxon>
        <taxon>Pteriomorphia</taxon>
        <taxon>Mytilida</taxon>
        <taxon>Mytiloidea</taxon>
        <taxon>Mytilidae</taxon>
        <taxon>Mytilinae</taxon>
        <taxon>Mytilus</taxon>
    </lineage>
</organism>
<dbReference type="Pfam" id="PF06990">
    <property type="entry name" value="Gal-3-0_sulfotr"/>
    <property type="match status" value="1"/>
</dbReference>
<dbReference type="InterPro" id="IPR009729">
    <property type="entry name" value="Gal-3-0_sulfotransfrase"/>
</dbReference>
<keyword evidence="11" id="KW-1185">Reference proteome</keyword>
<comment type="subcellular location">
    <subcellularLocation>
        <location evidence="1">Golgi apparatus membrane</location>
        <topology evidence="1">Single-pass type II membrane protein</topology>
    </subcellularLocation>
</comment>
<evidence type="ECO:0000256" key="1">
    <source>
        <dbReference type="ARBA" id="ARBA00004323"/>
    </source>
</evidence>
<keyword evidence="6" id="KW-1133">Transmembrane helix</keyword>
<comment type="caution">
    <text evidence="10">The sequence shown here is derived from an EMBL/GenBank/DDBJ whole genome shotgun (WGS) entry which is preliminary data.</text>
</comment>
<dbReference type="OrthoDB" id="514299at2759"/>
<evidence type="ECO:0000256" key="6">
    <source>
        <dbReference type="ARBA" id="ARBA00022989"/>
    </source>
</evidence>
<sequence length="543" mass="63611">MGLPLCVGNGRRILSWLCVAFSTLVITYNIKGFGNGHIQLHERSGIHKTSCIDFTGFKLKHCEYMEYEQMMANFTEHQNVSVNVQIGEAPVNQSIRNIRYKQVAFLKIHKAGSSTAQNIFLRYGYSRNLLFVLSKVRKEQYDNVISLSSSLNENNTIAPPMNKTFDVLCNHVLYNREAFQKYIPGNTAYIGIVREPFEMFLSTLNYFRPEYIFKTIKAITPVLNYLVDPWKYEKGLPLTYSLTNNRMALEFDFPKHLFKTYSKEESEAYLSKLDQEFHFVIIMEYFAESVVMMRRILGWSIKDVLYVKKNSAKKYSFVDNTYRYLYQRFAKLDYDLYNFYYIKLWEKIKLEGIDFQLELSFFQNLRKAVEDYCIKHKQTVLPYHVPDSKWSTAFNVTRKDCDLLLLNEMKFVSLNQTKAANKYYKSKIKYNFTAILCIYTKKNETENVVIAPSCLNGTLDWNYPRGAINVLFNEPKPYSLCLTDWVGGNGFAIYDNYFGKMTQLKMLSTENQCIQSNGHHAELKVEAPTEQRYMGGFTYEIKY</sequence>
<evidence type="ECO:0000256" key="7">
    <source>
        <dbReference type="ARBA" id="ARBA00023034"/>
    </source>
</evidence>
<reference evidence="10" key="1">
    <citation type="submission" date="2021-03" db="EMBL/GenBank/DDBJ databases">
        <authorList>
            <person name="Bekaert M."/>
        </authorList>
    </citation>
    <scope>NUCLEOTIDE SEQUENCE</scope>
</reference>
<dbReference type="GO" id="GO:0009247">
    <property type="term" value="P:glycolipid biosynthetic process"/>
    <property type="evidence" value="ECO:0007669"/>
    <property type="project" value="InterPro"/>
</dbReference>
<protein>
    <submittedName>
        <fullName evidence="10">GAL3ST1</fullName>
        <ecNumber evidence="10">2.8.2.11</ecNumber>
    </submittedName>
</protein>
<dbReference type="GO" id="GO:0001733">
    <property type="term" value="F:galactosylceramide sulfotransferase activity"/>
    <property type="evidence" value="ECO:0007669"/>
    <property type="project" value="UniProtKB-EC"/>
</dbReference>